<keyword evidence="5" id="KW-1185">Reference proteome</keyword>
<dbReference type="SUPFAM" id="SSF48600">
    <property type="entry name" value="Chorismate mutase II"/>
    <property type="match status" value="1"/>
</dbReference>
<dbReference type="InterPro" id="IPR036263">
    <property type="entry name" value="Chorismate_II_sf"/>
</dbReference>
<dbReference type="GO" id="GO:0004106">
    <property type="term" value="F:chorismate mutase activity"/>
    <property type="evidence" value="ECO:0007669"/>
    <property type="project" value="UniProtKB-EC"/>
</dbReference>
<evidence type="ECO:0000259" key="3">
    <source>
        <dbReference type="PROSITE" id="PS51168"/>
    </source>
</evidence>
<keyword evidence="2" id="KW-0808">Transferase</keyword>
<dbReference type="Gene3D" id="3.20.20.70">
    <property type="entry name" value="Aldolase class I"/>
    <property type="match status" value="1"/>
</dbReference>
<dbReference type="InterPro" id="IPR002701">
    <property type="entry name" value="CM_II_prokaryot"/>
</dbReference>
<dbReference type="RefSeq" id="WP_060935223.1">
    <property type="nucleotide sequence ID" value="NZ_KQ960437.1"/>
</dbReference>
<organism evidence="4 5">
    <name type="scientific">Porphyromonas somerae</name>
    <dbReference type="NCBI Taxonomy" id="322095"/>
    <lineage>
        <taxon>Bacteria</taxon>
        <taxon>Pseudomonadati</taxon>
        <taxon>Bacteroidota</taxon>
        <taxon>Bacteroidia</taxon>
        <taxon>Bacteroidales</taxon>
        <taxon>Porphyromonadaceae</taxon>
        <taxon>Porphyromonas</taxon>
    </lineage>
</organism>
<dbReference type="AlphaFoldDB" id="A0A134B9T7"/>
<dbReference type="Gene3D" id="1.20.59.10">
    <property type="entry name" value="Chorismate mutase"/>
    <property type="match status" value="1"/>
</dbReference>
<comment type="caution">
    <text evidence="4">The sequence shown here is derived from an EMBL/GenBank/DDBJ whole genome shotgun (WGS) entry which is preliminary data.</text>
</comment>
<evidence type="ECO:0000256" key="2">
    <source>
        <dbReference type="ARBA" id="ARBA00022679"/>
    </source>
</evidence>
<dbReference type="Pfam" id="PF00793">
    <property type="entry name" value="DAHP_synth_1"/>
    <property type="match status" value="1"/>
</dbReference>
<dbReference type="SUPFAM" id="SSF51569">
    <property type="entry name" value="Aldolase"/>
    <property type="match status" value="1"/>
</dbReference>
<dbReference type="EC" id="5.4.99.5" evidence="1"/>
<dbReference type="InterPro" id="IPR052899">
    <property type="entry name" value="Class-I_DAHP_synthase"/>
</dbReference>
<dbReference type="PATRIC" id="fig|322095.3.peg.809"/>
<dbReference type="InterPro" id="IPR036979">
    <property type="entry name" value="CM_dom_sf"/>
</dbReference>
<dbReference type="EMBL" id="LSDK01000057">
    <property type="protein sequence ID" value="KXB76711.1"/>
    <property type="molecule type" value="Genomic_DNA"/>
</dbReference>
<evidence type="ECO:0000256" key="1">
    <source>
        <dbReference type="ARBA" id="ARBA00012404"/>
    </source>
</evidence>
<sequence length="356" mass="39680">MQASPFRPLALRHPSPFPYIVFAGPCSAETEAQTFATAEALRARGIRLFRASLWKPRTRPGSFEGVGSEGLPWLQRVERELGMQVATEVASASHVEEALAAGLDTFWIGARTTTSPFAMAELAEALSGERVTVLVKNPLNPDIELWEGALLRLYQAGIPQIGAIHRGFSTYAKGLYRNAPLWQIPIELRRRHPELTILVDPSHIAGRRDLVPLVSRMGLEMNFSGLMVETHPEPESAWSDAAQQLTPTDLITLLSQLDLRPAHPTDDRMLSGLREKIDHIDAELLRLLRERMIVSEEIGHIKASAHLPIVQPDRYRSLLEDRLSQGRALGLDEGFLRELFSSIHEASVHTQHTDSK</sequence>
<accession>A0A134B9T7</accession>
<dbReference type="InterPro" id="IPR006218">
    <property type="entry name" value="DAHP1/KDSA"/>
</dbReference>
<dbReference type="Pfam" id="PF01817">
    <property type="entry name" value="CM_2"/>
    <property type="match status" value="1"/>
</dbReference>
<dbReference type="PANTHER" id="PTHR43018">
    <property type="entry name" value="PHOSPHO-2-DEHYDRO-3-DEOXYHEPTONATE ALDOLASE"/>
    <property type="match status" value="1"/>
</dbReference>
<dbReference type="InterPro" id="IPR013785">
    <property type="entry name" value="Aldolase_TIM"/>
</dbReference>
<gene>
    <name evidence="4" type="ORF">HMPREF3185_00822</name>
</gene>
<reference evidence="5" key="1">
    <citation type="submission" date="2016-01" db="EMBL/GenBank/DDBJ databases">
        <authorList>
            <person name="Mitreva M."/>
            <person name="Pepin K.H."/>
            <person name="Mihindukulasuriya K.A."/>
            <person name="Fulton R."/>
            <person name="Fronick C."/>
            <person name="O'Laughlin M."/>
            <person name="Miner T."/>
            <person name="Herter B."/>
            <person name="Rosa B.A."/>
            <person name="Cordes M."/>
            <person name="Tomlinson C."/>
            <person name="Wollam A."/>
            <person name="Palsikar V.B."/>
            <person name="Mardis E.R."/>
            <person name="Wilson R.K."/>
        </authorList>
    </citation>
    <scope>NUCLEOTIDE SEQUENCE [LARGE SCALE GENOMIC DNA]</scope>
    <source>
        <strain evidence="5">KA00683</strain>
    </source>
</reference>
<evidence type="ECO:0000313" key="4">
    <source>
        <dbReference type="EMBL" id="KXB76711.1"/>
    </source>
</evidence>
<feature type="domain" description="Chorismate mutase" evidence="3">
    <location>
        <begin position="264"/>
        <end position="355"/>
    </location>
</feature>
<dbReference type="GO" id="GO:0016740">
    <property type="term" value="F:transferase activity"/>
    <property type="evidence" value="ECO:0007669"/>
    <property type="project" value="UniProtKB-KW"/>
</dbReference>
<name>A0A134B9T7_9PORP</name>
<dbReference type="STRING" id="322095.HMPREF3185_00822"/>
<dbReference type="Proteomes" id="UP000070224">
    <property type="component" value="Unassembled WGS sequence"/>
</dbReference>
<evidence type="ECO:0000313" key="5">
    <source>
        <dbReference type="Proteomes" id="UP000070224"/>
    </source>
</evidence>
<dbReference type="PANTHER" id="PTHR43018:SF1">
    <property type="entry name" value="PROTEIN AROA(G)"/>
    <property type="match status" value="1"/>
</dbReference>
<dbReference type="PROSITE" id="PS51168">
    <property type="entry name" value="CHORISMATE_MUT_2"/>
    <property type="match status" value="1"/>
</dbReference>
<dbReference type="GO" id="GO:0046417">
    <property type="term" value="P:chorismate metabolic process"/>
    <property type="evidence" value="ECO:0007669"/>
    <property type="project" value="InterPro"/>
</dbReference>
<dbReference type="SMART" id="SM00830">
    <property type="entry name" value="CM_2"/>
    <property type="match status" value="1"/>
</dbReference>
<proteinExistence type="predicted"/>
<dbReference type="OrthoDB" id="9780456at2"/>
<protein>
    <recommendedName>
        <fullName evidence="1">chorismate mutase</fullName>
        <ecNumber evidence="1">5.4.99.5</ecNumber>
    </recommendedName>
</protein>